<protein>
    <submittedName>
        <fullName evidence="1">Uncharacterized protein</fullName>
    </submittedName>
</protein>
<name>A0AC60QZG8_IXOPE</name>
<evidence type="ECO:0000313" key="1">
    <source>
        <dbReference type="EMBL" id="KAG0444188.1"/>
    </source>
</evidence>
<comment type="caution">
    <text evidence="1">The sequence shown here is derived from an EMBL/GenBank/DDBJ whole genome shotgun (WGS) entry which is preliminary data.</text>
</comment>
<evidence type="ECO:0000313" key="2">
    <source>
        <dbReference type="Proteomes" id="UP000805193"/>
    </source>
</evidence>
<gene>
    <name evidence="1" type="ORF">HPB47_014068</name>
</gene>
<proteinExistence type="predicted"/>
<dbReference type="Proteomes" id="UP000805193">
    <property type="component" value="Unassembled WGS sequence"/>
</dbReference>
<accession>A0AC60QZG8</accession>
<reference evidence="1 2" key="1">
    <citation type="journal article" date="2020" name="Cell">
        <title>Large-Scale Comparative Analyses of Tick Genomes Elucidate Their Genetic Diversity and Vector Capacities.</title>
        <authorList>
            <consortium name="Tick Genome and Microbiome Consortium (TIGMIC)"/>
            <person name="Jia N."/>
            <person name="Wang J."/>
            <person name="Shi W."/>
            <person name="Du L."/>
            <person name="Sun Y."/>
            <person name="Zhan W."/>
            <person name="Jiang J.F."/>
            <person name="Wang Q."/>
            <person name="Zhang B."/>
            <person name="Ji P."/>
            <person name="Bell-Sakyi L."/>
            <person name="Cui X.M."/>
            <person name="Yuan T.T."/>
            <person name="Jiang B.G."/>
            <person name="Yang W.F."/>
            <person name="Lam T.T."/>
            <person name="Chang Q.C."/>
            <person name="Ding S.J."/>
            <person name="Wang X.J."/>
            <person name="Zhu J.G."/>
            <person name="Ruan X.D."/>
            <person name="Zhao L."/>
            <person name="Wei J.T."/>
            <person name="Ye R.Z."/>
            <person name="Que T.C."/>
            <person name="Du C.H."/>
            <person name="Zhou Y.H."/>
            <person name="Cheng J.X."/>
            <person name="Dai P.F."/>
            <person name="Guo W.B."/>
            <person name="Han X.H."/>
            <person name="Huang E.J."/>
            <person name="Li L.F."/>
            <person name="Wei W."/>
            <person name="Gao Y.C."/>
            <person name="Liu J.Z."/>
            <person name="Shao H.Z."/>
            <person name="Wang X."/>
            <person name="Wang C.C."/>
            <person name="Yang T.C."/>
            <person name="Huo Q.B."/>
            <person name="Li W."/>
            <person name="Chen H.Y."/>
            <person name="Chen S.E."/>
            <person name="Zhou L.G."/>
            <person name="Ni X.B."/>
            <person name="Tian J.H."/>
            <person name="Sheng Y."/>
            <person name="Liu T."/>
            <person name="Pan Y.S."/>
            <person name="Xia L.Y."/>
            <person name="Li J."/>
            <person name="Zhao F."/>
            <person name="Cao W.C."/>
        </authorList>
    </citation>
    <scope>NUCLEOTIDE SEQUENCE [LARGE SCALE GENOMIC DNA]</scope>
    <source>
        <strain evidence="1">Iper-2018</strain>
    </source>
</reference>
<sequence length="524" mass="59691">MKQTDPLFHLLFKRLEYTGSFYDGLRIKKADEFDINLVLNLPFEKDEFTCSNDLLSNPNVLSSLIAVYVCNARVASWYTSASLCPPELQAIFGWMVPATGHSRRMCRILRSEWWQQVRFLRDCLRIACSRQPQQPGTNHRFQDWSRTSIQLTEFLWNQVRPNLPSKKKQRVKEGTVLVLGDRPVAEQHRQILKLGPKFCFEPALKRVDKLALSRLVSRQVPEEDKPRCVAGCVDVLLRSEGAPTRSRSLEPVIDFLATSGLRALVSDKEGFFVIMPEDMFAEKATCAVQKNFKAVLEKPAKVKERAVELLERLDLKQVSDGCPGHVGYEVGEAAVDRLHREGDAKWVSLLEKLMDGGRLVPDRVTEWLELVLDRVLRTYVVPSGPCSAMEEIRLRQHGPAVTLYIKLKDGNQIDVDLVPVIEFRHPSWPTGVQKKGWMANMLPEVLDCLGHVLAQPGPAISFLFHPEVDLTKTVTRKTRDDISDQIKGIVRTLWLSPEQCYELVVKNQRKGRVLMVRVICCTEL</sequence>
<dbReference type="EMBL" id="JABSTQ010002363">
    <property type="protein sequence ID" value="KAG0444188.1"/>
    <property type="molecule type" value="Genomic_DNA"/>
</dbReference>
<keyword evidence="2" id="KW-1185">Reference proteome</keyword>
<organism evidence="1 2">
    <name type="scientific">Ixodes persulcatus</name>
    <name type="common">Taiga tick</name>
    <dbReference type="NCBI Taxonomy" id="34615"/>
    <lineage>
        <taxon>Eukaryota</taxon>
        <taxon>Metazoa</taxon>
        <taxon>Ecdysozoa</taxon>
        <taxon>Arthropoda</taxon>
        <taxon>Chelicerata</taxon>
        <taxon>Arachnida</taxon>
        <taxon>Acari</taxon>
        <taxon>Parasitiformes</taxon>
        <taxon>Ixodida</taxon>
        <taxon>Ixodoidea</taxon>
        <taxon>Ixodidae</taxon>
        <taxon>Ixodinae</taxon>
        <taxon>Ixodes</taxon>
    </lineage>
</organism>